<dbReference type="NCBIfam" id="NF038384">
    <property type="entry name" value="zinc_YnfU_fam"/>
    <property type="match status" value="1"/>
</dbReference>
<sequence length="56" mass="6028">MSLIDYAMKLIGGSSTSSVICPVCGLRSSQILSRVRRQQTMLCPGCKALFVLPHSS</sequence>
<organism evidence="1 2">
    <name type="scientific">Phytobacter ursingii</name>
    <dbReference type="NCBI Taxonomy" id="1972431"/>
    <lineage>
        <taxon>Bacteria</taxon>
        <taxon>Pseudomonadati</taxon>
        <taxon>Pseudomonadota</taxon>
        <taxon>Gammaproteobacteria</taxon>
        <taxon>Enterobacterales</taxon>
        <taxon>Enterobacteriaceae</taxon>
        <taxon>Phytobacter</taxon>
    </lineage>
</organism>
<gene>
    <name evidence="1" type="ORF">R0H02_06665</name>
</gene>
<reference evidence="1 2" key="1">
    <citation type="submission" date="2023-10" db="EMBL/GenBank/DDBJ databases">
        <title>Phytobacter spp. The emergence of a new genus of hospital-origin enterobacteria encoding carbapenemases in Argentina.</title>
        <authorList>
            <person name="Vay C."/>
            <person name="Almuzara M."/>
            <person name="Traglia G.M."/>
            <person name="Campos J."/>
        </authorList>
    </citation>
    <scope>NUCLEOTIDE SEQUENCE [LARGE SCALE GENOMIC DNA]</scope>
    <source>
        <strain evidence="1 2">CVMA36</strain>
    </source>
</reference>
<accession>A0AB35RLM6</accession>
<comment type="caution">
    <text evidence="1">The sequence shown here is derived from an EMBL/GenBank/DDBJ whole genome shotgun (WGS) entry which is preliminary data.</text>
</comment>
<dbReference type="AlphaFoldDB" id="A0AB35RLM6"/>
<dbReference type="InterPro" id="IPR057793">
    <property type="entry name" value="YnfU-like"/>
</dbReference>
<dbReference type="RefSeq" id="WP_267501232.1">
    <property type="nucleotide sequence ID" value="NZ_JAWJAC010000003.1"/>
</dbReference>
<keyword evidence="2" id="KW-1185">Reference proteome</keyword>
<evidence type="ECO:0000313" key="2">
    <source>
        <dbReference type="Proteomes" id="UP001286589"/>
    </source>
</evidence>
<proteinExistence type="predicted"/>
<protein>
    <submittedName>
        <fullName evidence="1">YnfU family zinc-binding protein</fullName>
    </submittedName>
</protein>
<name>A0AB35RLM6_9ENTR</name>
<dbReference type="EMBL" id="JAWJAC010000003">
    <property type="protein sequence ID" value="MDV2862147.1"/>
    <property type="molecule type" value="Genomic_DNA"/>
</dbReference>
<evidence type="ECO:0000313" key="1">
    <source>
        <dbReference type="EMBL" id="MDV2862147.1"/>
    </source>
</evidence>
<dbReference type="Proteomes" id="UP001286589">
    <property type="component" value="Unassembled WGS sequence"/>
</dbReference>